<accession>K9WBZ7</accession>
<dbReference type="GO" id="GO:0004016">
    <property type="term" value="F:adenylate cyclase activity"/>
    <property type="evidence" value="ECO:0007669"/>
    <property type="project" value="UniProtKB-ARBA"/>
</dbReference>
<dbReference type="InterPro" id="IPR050697">
    <property type="entry name" value="Adenylyl/Guanylyl_Cyclase_3/4"/>
</dbReference>
<dbReference type="GO" id="GO:0000160">
    <property type="term" value="P:phosphorelay signal transduction system"/>
    <property type="evidence" value="ECO:0007669"/>
    <property type="project" value="InterPro"/>
</dbReference>
<dbReference type="InterPro" id="IPR029787">
    <property type="entry name" value="Nucleotide_cyclase"/>
</dbReference>
<dbReference type="SUPFAM" id="SSF52172">
    <property type="entry name" value="CheY-like"/>
    <property type="match status" value="1"/>
</dbReference>
<dbReference type="PROSITE" id="PS50110">
    <property type="entry name" value="RESPONSE_REGULATORY"/>
    <property type="match status" value="1"/>
</dbReference>
<dbReference type="Gene3D" id="3.40.50.2300">
    <property type="match status" value="1"/>
</dbReference>
<sequence length="497" mass="56377">MLEETTNQTFNENDDEIVFADEDDDEIVFADEDDDELICANSEDKQILFTNANELSLSTGDSWKILIVDDEAEIHHITKLVLSEFIFDGIPLRFISAYSGEEAKTLIETHPDTALILLDVVMESDDAGLEVVKYIRDVLGNSLVRIILRTGQPGQAPEDVVIIHYDINDYKTKTELTTRKLFTTIVTALRAFRALNRLEESRRQLAKIAQASARFVPRQFLHFLKKNSIVDAKLGDSVQATMSILFADIRSFTTLSETMSPRENFDFLNSYLHQVCPIIRQHNGFIDKYIGDAIMALFPETVDDALMAAIEMQKQVAIYNESLQNRGCLPISIGIGIHSGSMMLGIIGEEERLSSTVIADAVNLASRLEQLTKLYGAGIIVSGEALSKLDDPQTYTCRFLDRVQVRGKQSFVAVFEIYDGDSPLIQEFKTQTKRDFEQGVWLYFQEKFTQSQLYFERVLQVNDQDLAARLYLERIKVSQQAGIALKCEEFDVFHKKR</sequence>
<reference evidence="5 6" key="1">
    <citation type="submission" date="2012-06" db="EMBL/GenBank/DDBJ databases">
        <title>Finished chromosome of genome of Microcoleus sp. PCC 7113.</title>
        <authorList>
            <consortium name="US DOE Joint Genome Institute"/>
            <person name="Gugger M."/>
            <person name="Coursin T."/>
            <person name="Rippka R."/>
            <person name="Tandeau De Marsac N."/>
            <person name="Huntemann M."/>
            <person name="Wei C.-L."/>
            <person name="Han J."/>
            <person name="Detter J.C."/>
            <person name="Han C."/>
            <person name="Tapia R."/>
            <person name="Chen A."/>
            <person name="Kyrpides N."/>
            <person name="Mavromatis K."/>
            <person name="Markowitz V."/>
            <person name="Szeto E."/>
            <person name="Ivanova N."/>
            <person name="Pagani I."/>
            <person name="Pati A."/>
            <person name="Goodwin L."/>
            <person name="Nordberg H.P."/>
            <person name="Cantor M.N."/>
            <person name="Hua S.X."/>
            <person name="Woyke T."/>
            <person name="Kerfeld C.A."/>
        </authorList>
    </citation>
    <scope>NUCLEOTIDE SEQUENCE [LARGE SCALE GENOMIC DNA]</scope>
    <source>
        <strain evidence="5 6">PCC 7113</strain>
    </source>
</reference>
<dbReference type="HOGENOM" id="CLU_000445_110_2_3"/>
<feature type="modified residue" description="4-aspartylphosphate" evidence="2">
    <location>
        <position position="119"/>
    </location>
</feature>
<dbReference type="AlphaFoldDB" id="K9WBZ7"/>
<dbReference type="InterPro" id="IPR001789">
    <property type="entry name" value="Sig_transdc_resp-reg_receiver"/>
</dbReference>
<dbReference type="GO" id="GO:0006171">
    <property type="term" value="P:cAMP biosynthetic process"/>
    <property type="evidence" value="ECO:0007669"/>
    <property type="project" value="TreeGrafter"/>
</dbReference>
<feature type="domain" description="Response regulatory" evidence="3">
    <location>
        <begin position="64"/>
        <end position="188"/>
    </location>
</feature>
<dbReference type="PROSITE" id="PS50125">
    <property type="entry name" value="GUANYLATE_CYCLASE_2"/>
    <property type="match status" value="1"/>
</dbReference>
<dbReference type="PATRIC" id="fig|1173027.3.peg.2100"/>
<dbReference type="SMART" id="SM00448">
    <property type="entry name" value="REC"/>
    <property type="match status" value="1"/>
</dbReference>
<protein>
    <submittedName>
        <fullName evidence="5">Family 3 adenylate cyclase</fullName>
    </submittedName>
</protein>
<evidence type="ECO:0000313" key="5">
    <source>
        <dbReference type="EMBL" id="AFZ17753.1"/>
    </source>
</evidence>
<dbReference type="SMART" id="SM00044">
    <property type="entry name" value="CYCc"/>
    <property type="match status" value="1"/>
</dbReference>
<dbReference type="InterPro" id="IPR001054">
    <property type="entry name" value="A/G_cyclase"/>
</dbReference>
<name>K9WBZ7_9CYAN</name>
<dbReference type="CDD" id="cd07302">
    <property type="entry name" value="CHD"/>
    <property type="match status" value="1"/>
</dbReference>
<dbReference type="InterPro" id="IPR011006">
    <property type="entry name" value="CheY-like_superfamily"/>
</dbReference>
<evidence type="ECO:0000256" key="1">
    <source>
        <dbReference type="ARBA" id="ARBA00005381"/>
    </source>
</evidence>
<dbReference type="PANTHER" id="PTHR43081:SF1">
    <property type="entry name" value="ADENYLATE CYCLASE, TERMINAL-DIFFERENTIATION SPECIFIC"/>
    <property type="match status" value="1"/>
</dbReference>
<dbReference type="eggNOG" id="COG2114">
    <property type="taxonomic scope" value="Bacteria"/>
</dbReference>
<gene>
    <name evidence="5" type="ORF">Mic7113_1899</name>
</gene>
<dbReference type="OrthoDB" id="9809348at2"/>
<dbReference type="SUPFAM" id="SSF55073">
    <property type="entry name" value="Nucleotide cyclase"/>
    <property type="match status" value="1"/>
</dbReference>
<dbReference type="PANTHER" id="PTHR43081">
    <property type="entry name" value="ADENYLATE CYCLASE, TERMINAL-DIFFERENTIATION SPECIFIC-RELATED"/>
    <property type="match status" value="1"/>
</dbReference>
<dbReference type="Proteomes" id="UP000010471">
    <property type="component" value="Chromosome"/>
</dbReference>
<evidence type="ECO:0000259" key="4">
    <source>
        <dbReference type="PROSITE" id="PS50125"/>
    </source>
</evidence>
<evidence type="ECO:0000313" key="6">
    <source>
        <dbReference type="Proteomes" id="UP000010471"/>
    </source>
</evidence>
<dbReference type="STRING" id="1173027.Mic7113_1899"/>
<comment type="similarity">
    <text evidence="1">Belongs to the adenylyl cyclase class-3 family.</text>
</comment>
<dbReference type="Pfam" id="PF00211">
    <property type="entry name" value="Guanylate_cyc"/>
    <property type="match status" value="1"/>
</dbReference>
<proteinExistence type="inferred from homology"/>
<keyword evidence="2" id="KW-0597">Phosphoprotein</keyword>
<dbReference type="KEGG" id="mic:Mic7113_1899"/>
<dbReference type="EMBL" id="CP003630">
    <property type="protein sequence ID" value="AFZ17753.1"/>
    <property type="molecule type" value="Genomic_DNA"/>
</dbReference>
<dbReference type="eggNOG" id="COG0784">
    <property type="taxonomic scope" value="Bacteria"/>
</dbReference>
<organism evidence="5 6">
    <name type="scientific">Allocoleopsis franciscana PCC 7113</name>
    <dbReference type="NCBI Taxonomy" id="1173027"/>
    <lineage>
        <taxon>Bacteria</taxon>
        <taxon>Bacillati</taxon>
        <taxon>Cyanobacteriota</taxon>
        <taxon>Cyanophyceae</taxon>
        <taxon>Coleofasciculales</taxon>
        <taxon>Coleofasciculaceae</taxon>
        <taxon>Allocoleopsis</taxon>
        <taxon>Allocoleopsis franciscana</taxon>
    </lineage>
</organism>
<feature type="domain" description="Guanylate cyclase" evidence="4">
    <location>
        <begin position="243"/>
        <end position="369"/>
    </location>
</feature>
<evidence type="ECO:0000256" key="2">
    <source>
        <dbReference type="PROSITE-ProRule" id="PRU00169"/>
    </source>
</evidence>
<evidence type="ECO:0000259" key="3">
    <source>
        <dbReference type="PROSITE" id="PS50110"/>
    </source>
</evidence>
<dbReference type="Gene3D" id="3.30.70.1230">
    <property type="entry name" value="Nucleotide cyclase"/>
    <property type="match status" value="1"/>
</dbReference>
<keyword evidence="6" id="KW-1185">Reference proteome</keyword>